<gene>
    <name evidence="1" type="ORF">METZ01_LOCUS122354</name>
</gene>
<accession>A0A381XXY5</accession>
<dbReference type="AlphaFoldDB" id="A0A381XXY5"/>
<organism evidence="1">
    <name type="scientific">marine metagenome</name>
    <dbReference type="NCBI Taxonomy" id="408172"/>
    <lineage>
        <taxon>unclassified sequences</taxon>
        <taxon>metagenomes</taxon>
        <taxon>ecological metagenomes</taxon>
    </lineage>
</organism>
<proteinExistence type="predicted"/>
<sequence>MRTVSFFSIFLSSLTAVEMDTSLFQAMEWRNIGPFRGGRSTAATGVVGN</sequence>
<protein>
    <submittedName>
        <fullName evidence="1">Uncharacterized protein</fullName>
    </submittedName>
</protein>
<name>A0A381XXY5_9ZZZZ</name>
<dbReference type="EMBL" id="UINC01016747">
    <property type="protein sequence ID" value="SVA69500.1"/>
    <property type="molecule type" value="Genomic_DNA"/>
</dbReference>
<evidence type="ECO:0000313" key="1">
    <source>
        <dbReference type="EMBL" id="SVA69500.1"/>
    </source>
</evidence>
<feature type="non-terminal residue" evidence="1">
    <location>
        <position position="49"/>
    </location>
</feature>
<reference evidence="1" key="1">
    <citation type="submission" date="2018-05" db="EMBL/GenBank/DDBJ databases">
        <authorList>
            <person name="Lanie J.A."/>
            <person name="Ng W.-L."/>
            <person name="Kazmierczak K.M."/>
            <person name="Andrzejewski T.M."/>
            <person name="Davidsen T.M."/>
            <person name="Wayne K.J."/>
            <person name="Tettelin H."/>
            <person name="Glass J.I."/>
            <person name="Rusch D."/>
            <person name="Podicherti R."/>
            <person name="Tsui H.-C.T."/>
            <person name="Winkler M.E."/>
        </authorList>
    </citation>
    <scope>NUCLEOTIDE SEQUENCE</scope>
</reference>